<organism evidence="1 2">
    <name type="scientific">Rugamonas aquatica</name>
    <dbReference type="NCBI Taxonomy" id="2743357"/>
    <lineage>
        <taxon>Bacteria</taxon>
        <taxon>Pseudomonadati</taxon>
        <taxon>Pseudomonadota</taxon>
        <taxon>Betaproteobacteria</taxon>
        <taxon>Burkholderiales</taxon>
        <taxon>Oxalobacteraceae</taxon>
        <taxon>Telluria group</taxon>
        <taxon>Rugamonas</taxon>
    </lineage>
</organism>
<name>A0A6A7N248_9BURK</name>
<evidence type="ECO:0000313" key="2">
    <source>
        <dbReference type="Proteomes" id="UP000440498"/>
    </source>
</evidence>
<sequence>MTEPVSATAAILATLVKSAVAYLPGAAGAALSLKFLGGELGVGQKITSFAVGFVCACYLAPAAIDLFSIQGGRVHAGIQFLVGLFALATCRELFVEINSADLIGSLKRRFLGDRT</sequence>
<proteinExistence type="predicted"/>
<gene>
    <name evidence="1" type="ORF">GEV02_12825</name>
</gene>
<protein>
    <submittedName>
        <fullName evidence="1">Holin</fullName>
    </submittedName>
</protein>
<dbReference type="Proteomes" id="UP000440498">
    <property type="component" value="Unassembled WGS sequence"/>
</dbReference>
<reference evidence="1 2" key="1">
    <citation type="submission" date="2019-10" db="EMBL/GenBank/DDBJ databases">
        <title>Two novel species isolated from a subtropical stream in China.</title>
        <authorList>
            <person name="Lu H."/>
        </authorList>
    </citation>
    <scope>NUCLEOTIDE SEQUENCE [LARGE SCALE GENOMIC DNA]</scope>
    <source>
        <strain evidence="1 2">FT29W</strain>
    </source>
</reference>
<comment type="caution">
    <text evidence="1">The sequence shown here is derived from an EMBL/GenBank/DDBJ whole genome shotgun (WGS) entry which is preliminary data.</text>
</comment>
<dbReference type="EMBL" id="WHUG01000004">
    <property type="protein sequence ID" value="MQA39041.1"/>
    <property type="molecule type" value="Genomic_DNA"/>
</dbReference>
<keyword evidence="2" id="KW-1185">Reference proteome</keyword>
<evidence type="ECO:0000313" key="1">
    <source>
        <dbReference type="EMBL" id="MQA39041.1"/>
    </source>
</evidence>
<accession>A0A6A7N248</accession>
<dbReference type="AlphaFoldDB" id="A0A6A7N248"/>